<comment type="caution">
    <text evidence="1">The sequence shown here is derived from an EMBL/GenBank/DDBJ whole genome shotgun (WGS) entry which is preliminary data.</text>
</comment>
<dbReference type="AlphaFoldDB" id="A0A8I1FRX6"/>
<protein>
    <submittedName>
        <fullName evidence="1">Uncharacterized protein</fullName>
    </submittedName>
</protein>
<dbReference type="EMBL" id="JAEKCZ010000034">
    <property type="protein sequence ID" value="MBJ2259701.1"/>
    <property type="molecule type" value="Genomic_DNA"/>
</dbReference>
<gene>
    <name evidence="1" type="ORF">JFT45_24675</name>
</gene>
<accession>A0A8I1FRX6</accession>
<name>A0A8I1FRX6_9PSED</name>
<sequence>MTSIPEQIAARVVTAKELARAALPPTLAATVDMLKVGESLLAAMGGIEQVAWEEHLDNPESRADAFAISALIYGDISHSDWSVLDQHIRDRVASRRAFLRDQFGALDNSHS</sequence>
<organism evidence="1 2">
    <name type="scientific">Pseudomonas psychrophila</name>
    <dbReference type="NCBI Taxonomy" id="122355"/>
    <lineage>
        <taxon>Bacteria</taxon>
        <taxon>Pseudomonadati</taxon>
        <taxon>Pseudomonadota</taxon>
        <taxon>Gammaproteobacteria</taxon>
        <taxon>Pseudomonadales</taxon>
        <taxon>Pseudomonadaceae</taxon>
        <taxon>Pseudomonas</taxon>
    </lineage>
</organism>
<dbReference type="RefSeq" id="WP_108184792.1">
    <property type="nucleotide sequence ID" value="NZ_JAEKCZ010000034.1"/>
</dbReference>
<evidence type="ECO:0000313" key="2">
    <source>
        <dbReference type="Proteomes" id="UP000658390"/>
    </source>
</evidence>
<evidence type="ECO:0000313" key="1">
    <source>
        <dbReference type="EMBL" id="MBJ2259701.1"/>
    </source>
</evidence>
<reference evidence="1" key="1">
    <citation type="submission" date="2020-12" db="EMBL/GenBank/DDBJ databases">
        <title>Antibiotic resistance and phylogeny of Pseudomonas spp. isolated over three decades from chicken meat in the Norwegian food chain.</title>
        <authorList>
            <person name="Moen B."/>
        </authorList>
    </citation>
    <scope>NUCLEOTIDE SEQUENCE</scope>
    <source>
        <strain evidence="1">MF6762</strain>
    </source>
</reference>
<proteinExistence type="predicted"/>
<dbReference type="Proteomes" id="UP000658390">
    <property type="component" value="Unassembled WGS sequence"/>
</dbReference>